<feature type="non-terminal residue" evidence="6">
    <location>
        <position position="179"/>
    </location>
</feature>
<evidence type="ECO:0000256" key="1">
    <source>
        <dbReference type="ARBA" id="ARBA00022723"/>
    </source>
</evidence>
<dbReference type="GO" id="GO:0046872">
    <property type="term" value="F:metal ion binding"/>
    <property type="evidence" value="ECO:0007669"/>
    <property type="project" value="UniProtKB-KW"/>
</dbReference>
<evidence type="ECO:0000256" key="5">
    <source>
        <dbReference type="ARBA" id="ARBA00023014"/>
    </source>
</evidence>
<keyword evidence="1" id="KW-0479">Metal-binding</keyword>
<dbReference type="GO" id="GO:0016226">
    <property type="term" value="P:iron-sulfur cluster assembly"/>
    <property type="evidence" value="ECO:0007669"/>
    <property type="project" value="InterPro"/>
</dbReference>
<organism evidence="6">
    <name type="scientific">marine metagenome</name>
    <dbReference type="NCBI Taxonomy" id="408172"/>
    <lineage>
        <taxon>unclassified sequences</taxon>
        <taxon>metagenomes</taxon>
        <taxon>ecological metagenomes</taxon>
    </lineage>
</organism>
<dbReference type="CDD" id="cd02037">
    <property type="entry name" value="Mrp_NBP35"/>
    <property type="match status" value="1"/>
</dbReference>
<evidence type="ECO:0000256" key="2">
    <source>
        <dbReference type="ARBA" id="ARBA00022741"/>
    </source>
</evidence>
<evidence type="ECO:0000313" key="6">
    <source>
        <dbReference type="EMBL" id="SVE64220.1"/>
    </source>
</evidence>
<dbReference type="GO" id="GO:0005524">
    <property type="term" value="F:ATP binding"/>
    <property type="evidence" value="ECO:0007669"/>
    <property type="project" value="UniProtKB-KW"/>
</dbReference>
<dbReference type="InterPro" id="IPR000808">
    <property type="entry name" value="Mrp-like_CS"/>
</dbReference>
<sequence length="179" mass="19337">MPRKEANQIIPATLLKVKNILGVFSAKGGVGKSAISLNLALSLRSKGLKVGLADADIYGPSQTIMFNASSEKIEIKDQKLLLPILKEGIKFMSMGLISNEKMPVIWRGPMVSGAVLQLISQTDWGELDYLIIDTPPGTGDVQLTLLQKIPLKGIIIVTTPQEVAVSDTKKGIEMVKKLD</sequence>
<dbReference type="InterPro" id="IPR027417">
    <property type="entry name" value="P-loop_NTPase"/>
</dbReference>
<keyword evidence="3" id="KW-0067">ATP-binding</keyword>
<keyword evidence="5" id="KW-0411">Iron-sulfur</keyword>
<dbReference type="PANTHER" id="PTHR42961">
    <property type="entry name" value="IRON-SULFUR PROTEIN NUBPL"/>
    <property type="match status" value="1"/>
</dbReference>
<gene>
    <name evidence="6" type="ORF">METZ01_LOCUS517074</name>
</gene>
<dbReference type="Gene3D" id="3.40.50.300">
    <property type="entry name" value="P-loop containing nucleotide triphosphate hydrolases"/>
    <property type="match status" value="1"/>
</dbReference>
<dbReference type="EMBL" id="UINC01231613">
    <property type="protein sequence ID" value="SVE64220.1"/>
    <property type="molecule type" value="Genomic_DNA"/>
</dbReference>
<evidence type="ECO:0000256" key="3">
    <source>
        <dbReference type="ARBA" id="ARBA00022840"/>
    </source>
</evidence>
<dbReference type="GO" id="GO:0140663">
    <property type="term" value="F:ATP-dependent FeS chaperone activity"/>
    <property type="evidence" value="ECO:0007669"/>
    <property type="project" value="InterPro"/>
</dbReference>
<accession>A0A383F6F6</accession>
<keyword evidence="4" id="KW-0408">Iron</keyword>
<protein>
    <recommendedName>
        <fullName evidence="7">AAA domain-containing protein</fullName>
    </recommendedName>
</protein>
<dbReference type="SUPFAM" id="SSF52540">
    <property type="entry name" value="P-loop containing nucleoside triphosphate hydrolases"/>
    <property type="match status" value="1"/>
</dbReference>
<dbReference type="PANTHER" id="PTHR42961:SF2">
    <property type="entry name" value="IRON-SULFUR PROTEIN NUBPL"/>
    <property type="match status" value="1"/>
</dbReference>
<dbReference type="AlphaFoldDB" id="A0A383F6F6"/>
<name>A0A383F6F6_9ZZZZ</name>
<dbReference type="GO" id="GO:0051539">
    <property type="term" value="F:4 iron, 4 sulfur cluster binding"/>
    <property type="evidence" value="ECO:0007669"/>
    <property type="project" value="TreeGrafter"/>
</dbReference>
<dbReference type="InterPro" id="IPR019591">
    <property type="entry name" value="Mrp/NBP35_ATP-bd"/>
</dbReference>
<proteinExistence type="predicted"/>
<dbReference type="InterPro" id="IPR033756">
    <property type="entry name" value="YlxH/NBP35"/>
</dbReference>
<dbReference type="Pfam" id="PF10609">
    <property type="entry name" value="ParA"/>
    <property type="match status" value="1"/>
</dbReference>
<dbReference type="PROSITE" id="PS01215">
    <property type="entry name" value="MRP"/>
    <property type="match status" value="1"/>
</dbReference>
<reference evidence="6" key="1">
    <citation type="submission" date="2018-05" db="EMBL/GenBank/DDBJ databases">
        <authorList>
            <person name="Lanie J.A."/>
            <person name="Ng W.-L."/>
            <person name="Kazmierczak K.M."/>
            <person name="Andrzejewski T.M."/>
            <person name="Davidsen T.M."/>
            <person name="Wayne K.J."/>
            <person name="Tettelin H."/>
            <person name="Glass J.I."/>
            <person name="Rusch D."/>
            <person name="Podicherti R."/>
            <person name="Tsui H.-C.T."/>
            <person name="Winkler M.E."/>
        </authorList>
    </citation>
    <scope>NUCLEOTIDE SEQUENCE</scope>
</reference>
<evidence type="ECO:0008006" key="7">
    <source>
        <dbReference type="Google" id="ProtNLM"/>
    </source>
</evidence>
<evidence type="ECO:0000256" key="4">
    <source>
        <dbReference type="ARBA" id="ARBA00023004"/>
    </source>
</evidence>
<dbReference type="InterPro" id="IPR044304">
    <property type="entry name" value="NUBPL-like"/>
</dbReference>
<keyword evidence="2" id="KW-0547">Nucleotide-binding</keyword>